<organism evidence="11 12">
    <name type="scientific">Tumebacillus flagellatus</name>
    <dbReference type="NCBI Taxonomy" id="1157490"/>
    <lineage>
        <taxon>Bacteria</taxon>
        <taxon>Bacillati</taxon>
        <taxon>Bacillota</taxon>
        <taxon>Bacilli</taxon>
        <taxon>Bacillales</taxon>
        <taxon>Alicyclobacillaceae</taxon>
        <taxon>Tumebacillus</taxon>
    </lineage>
</organism>
<protein>
    <recommendedName>
        <fullName evidence="13">Chemotaxis protein</fullName>
    </recommendedName>
</protein>
<dbReference type="RefSeq" id="WP_052036049.1">
    <property type="nucleotide sequence ID" value="NZ_JMIR01000006.1"/>
</dbReference>
<feature type="domain" description="HAMP" evidence="10">
    <location>
        <begin position="196"/>
        <end position="249"/>
    </location>
</feature>
<dbReference type="Gene3D" id="1.10.287.950">
    <property type="entry name" value="Methyl-accepting chemotaxis protein"/>
    <property type="match status" value="1"/>
</dbReference>
<dbReference type="GO" id="GO:0006935">
    <property type="term" value="P:chemotaxis"/>
    <property type="evidence" value="ECO:0007669"/>
    <property type="project" value="InterPro"/>
</dbReference>
<evidence type="ECO:0000256" key="7">
    <source>
        <dbReference type="SAM" id="Coils"/>
    </source>
</evidence>
<dbReference type="Gene3D" id="6.10.340.10">
    <property type="match status" value="1"/>
</dbReference>
<evidence type="ECO:0000256" key="8">
    <source>
        <dbReference type="SAM" id="Phobius"/>
    </source>
</evidence>
<dbReference type="PANTHER" id="PTHR32089">
    <property type="entry name" value="METHYL-ACCEPTING CHEMOTAXIS PROTEIN MCPB"/>
    <property type="match status" value="1"/>
</dbReference>
<proteinExistence type="inferred from homology"/>
<evidence type="ECO:0000256" key="3">
    <source>
        <dbReference type="ARBA" id="ARBA00023136"/>
    </source>
</evidence>
<dbReference type="Pfam" id="PF00672">
    <property type="entry name" value="HAMP"/>
    <property type="match status" value="1"/>
</dbReference>
<keyword evidence="8" id="KW-1133">Transmembrane helix</keyword>
<comment type="subcellular location">
    <subcellularLocation>
        <location evidence="1">Cell membrane</location>
    </subcellularLocation>
</comment>
<dbReference type="PANTHER" id="PTHR32089:SF112">
    <property type="entry name" value="LYSOZYME-LIKE PROTEIN-RELATED"/>
    <property type="match status" value="1"/>
</dbReference>
<evidence type="ECO:0000256" key="5">
    <source>
        <dbReference type="ARBA" id="ARBA00029447"/>
    </source>
</evidence>
<keyword evidence="2" id="KW-1003">Cell membrane</keyword>
<feature type="transmembrane region" description="Helical" evidence="8">
    <location>
        <begin position="175"/>
        <end position="195"/>
    </location>
</feature>
<keyword evidence="4 6" id="KW-0807">Transducer</keyword>
<keyword evidence="7" id="KW-0175">Coiled coil</keyword>
<feature type="coiled-coil region" evidence="7">
    <location>
        <begin position="528"/>
        <end position="555"/>
    </location>
</feature>
<accession>A0A074LVJ5</accession>
<comment type="similarity">
    <text evidence="5">Belongs to the methyl-accepting chemotaxis (MCP) protein family.</text>
</comment>
<dbReference type="GO" id="GO:0004888">
    <property type="term" value="F:transmembrane signaling receptor activity"/>
    <property type="evidence" value="ECO:0007669"/>
    <property type="project" value="InterPro"/>
</dbReference>
<dbReference type="GO" id="GO:0007165">
    <property type="term" value="P:signal transduction"/>
    <property type="evidence" value="ECO:0007669"/>
    <property type="project" value="UniProtKB-KW"/>
</dbReference>
<evidence type="ECO:0000256" key="4">
    <source>
        <dbReference type="ARBA" id="ARBA00023224"/>
    </source>
</evidence>
<reference evidence="11 12" key="1">
    <citation type="journal article" date="2013" name="Int. J. Syst. Evol. Microbiol.">
        <title>Tumebacillus flagellatus sp. nov., an alpha-amylase/pullulanase-producing bacterium isolated from cassava wastewater.</title>
        <authorList>
            <person name="Wang Q."/>
            <person name="Xie N."/>
            <person name="Qin Y."/>
            <person name="Shen N."/>
            <person name="Zhu J."/>
            <person name="Mi H."/>
            <person name="Huang R."/>
        </authorList>
    </citation>
    <scope>NUCLEOTIDE SEQUENCE [LARGE SCALE GENOMIC DNA]</scope>
    <source>
        <strain evidence="11 12">GST4</strain>
    </source>
</reference>
<keyword evidence="8" id="KW-0812">Transmembrane</keyword>
<evidence type="ECO:0000256" key="1">
    <source>
        <dbReference type="ARBA" id="ARBA00004236"/>
    </source>
</evidence>
<comment type="caution">
    <text evidence="11">The sequence shown here is derived from an EMBL/GenBank/DDBJ whole genome shotgun (WGS) entry which is preliminary data.</text>
</comment>
<dbReference type="PROSITE" id="PS50885">
    <property type="entry name" value="HAMP"/>
    <property type="match status" value="1"/>
</dbReference>
<dbReference type="GO" id="GO:0005886">
    <property type="term" value="C:plasma membrane"/>
    <property type="evidence" value="ECO:0007669"/>
    <property type="project" value="UniProtKB-SubCell"/>
</dbReference>
<dbReference type="EMBL" id="JMIR01000006">
    <property type="protein sequence ID" value="KEO84048.1"/>
    <property type="molecule type" value="Genomic_DNA"/>
</dbReference>
<dbReference type="InterPro" id="IPR004089">
    <property type="entry name" value="MCPsignal_dom"/>
</dbReference>
<dbReference type="SUPFAM" id="SSF58104">
    <property type="entry name" value="Methyl-accepting chemotaxis protein (MCP) signaling domain"/>
    <property type="match status" value="1"/>
</dbReference>
<dbReference type="InterPro" id="IPR004090">
    <property type="entry name" value="Chemotax_Me-accpt_rcpt"/>
</dbReference>
<dbReference type="CDD" id="cd11386">
    <property type="entry name" value="MCP_signal"/>
    <property type="match status" value="1"/>
</dbReference>
<evidence type="ECO:0000256" key="2">
    <source>
        <dbReference type="ARBA" id="ARBA00022475"/>
    </source>
</evidence>
<dbReference type="InterPro" id="IPR003660">
    <property type="entry name" value="HAMP_dom"/>
</dbReference>
<dbReference type="CDD" id="cd06225">
    <property type="entry name" value="HAMP"/>
    <property type="match status" value="1"/>
</dbReference>
<evidence type="ECO:0000259" key="10">
    <source>
        <dbReference type="PROSITE" id="PS50885"/>
    </source>
</evidence>
<dbReference type="SMART" id="SM00283">
    <property type="entry name" value="MA"/>
    <property type="match status" value="1"/>
</dbReference>
<keyword evidence="12" id="KW-1185">Reference proteome</keyword>
<evidence type="ECO:0000256" key="6">
    <source>
        <dbReference type="PROSITE-ProRule" id="PRU00284"/>
    </source>
</evidence>
<dbReference type="PROSITE" id="PS50111">
    <property type="entry name" value="CHEMOTAXIS_TRANSDUC_2"/>
    <property type="match status" value="1"/>
</dbReference>
<gene>
    <name evidence="11" type="ORF">EL26_06175</name>
</gene>
<keyword evidence="3 8" id="KW-0472">Membrane</keyword>
<feature type="domain" description="Methyl-accepting transducer" evidence="9">
    <location>
        <begin position="268"/>
        <end position="504"/>
    </location>
</feature>
<dbReference type="Proteomes" id="UP000027931">
    <property type="component" value="Unassembled WGS sequence"/>
</dbReference>
<evidence type="ECO:0008006" key="13">
    <source>
        <dbReference type="Google" id="ProtNLM"/>
    </source>
</evidence>
<dbReference type="AlphaFoldDB" id="A0A074LVJ5"/>
<dbReference type="PRINTS" id="PR00260">
    <property type="entry name" value="CHEMTRNSDUCR"/>
</dbReference>
<evidence type="ECO:0000259" key="9">
    <source>
        <dbReference type="PROSITE" id="PS50111"/>
    </source>
</evidence>
<evidence type="ECO:0000313" key="11">
    <source>
        <dbReference type="EMBL" id="KEO84048.1"/>
    </source>
</evidence>
<dbReference type="OrthoDB" id="2379189at2"/>
<evidence type="ECO:0000313" key="12">
    <source>
        <dbReference type="Proteomes" id="UP000027931"/>
    </source>
</evidence>
<dbReference type="Pfam" id="PF00015">
    <property type="entry name" value="MCPsignal"/>
    <property type="match status" value="1"/>
</dbReference>
<sequence>MRNDNHLKGMSVQTRLTLFVTGLLLLAVVAMGAAVYVVVAKDLKATAEFQLSGHAAAVSKQMSLLLETSDNREFERNVEYLLKGEQRQFTQLGWSLQSNLLKTGAISTLETQEPLEISMPLYEQMLKEKSGVLRSSESGAARTYAFQFLPERSLLYVAAVSDDEILQPLMHVRNVTAGLVIAVMGIGFLGVRLFAVRLRRSIMRIQGVMQRVAEGDLSVELNEERGVREIRALRRTVNEMVRNLRRLIQSVEQTVLEVAASSQELLVDAEQTTGGIKQVAAVVQEVAGTAEWQAHSTLQNAEALESMAERLSRIVQTSHRVTEISNATAQEAEQGNQAVQRAVRQMHDIHSTVGGIGQAIARLERRSEEVEKIVDAITSIASQTNLLALNAAIEAARAGEQGRGFAVVADEVRKLAEQSESSARQIALLIDEIQQDTRAAVQAMTAGTQDVQTGLQLVGVAGVVLERIVAAAGTAAEEIEAITGLSEVMNEEAGRVVQAVEALSMNSKQSAASSQFCAAASAEQLAAMERVHQAVERLEQTAVLLEKSIRQFRTNGAGA</sequence>
<name>A0A074LVJ5_9BACL</name>
<dbReference type="STRING" id="1157490.EL26_06175"/>
<dbReference type="eggNOG" id="COG0840">
    <property type="taxonomic scope" value="Bacteria"/>
</dbReference>
<dbReference type="SMART" id="SM00304">
    <property type="entry name" value="HAMP"/>
    <property type="match status" value="1"/>
</dbReference>